<sequence length="228" mass="23846">MTGGPEATGTTDRTRVRRAPDKQDGDVGARDAVLAAALTGVVAVVDDGQPFALPVAVAPDTDPATGQARLLVHGSTGSRLFRLLAAGAPACVTVTLLDGLVLARSQFESSMHYRCVVALGTFQPVPADDTARALQVLTEHLMPGRSADARPASRKETAATLLLALPLAEWSLKVSAADPDDDPADLDRPVWAGVVPVRQVWGEPRTAPDLRVPLPVPAYVGAWPEGRA</sequence>
<dbReference type="Pfam" id="PF12900">
    <property type="entry name" value="Pyridox_ox_2"/>
    <property type="match status" value="1"/>
</dbReference>
<feature type="compositionally biased region" description="Basic and acidic residues" evidence="1">
    <location>
        <begin position="12"/>
        <end position="25"/>
    </location>
</feature>
<dbReference type="RefSeq" id="WP_340292726.1">
    <property type="nucleotide sequence ID" value="NZ_JBBEOI010000081.1"/>
</dbReference>
<dbReference type="SUPFAM" id="SSF50475">
    <property type="entry name" value="FMN-binding split barrel"/>
    <property type="match status" value="1"/>
</dbReference>
<comment type="caution">
    <text evidence="2">The sequence shown here is derived from an EMBL/GenBank/DDBJ whole genome shotgun (WGS) entry which is preliminary data.</text>
</comment>
<dbReference type="InterPro" id="IPR012349">
    <property type="entry name" value="Split_barrel_FMN-bd"/>
</dbReference>
<dbReference type="GO" id="GO:0016491">
    <property type="term" value="F:oxidoreductase activity"/>
    <property type="evidence" value="ECO:0007669"/>
    <property type="project" value="UniProtKB-KW"/>
</dbReference>
<dbReference type="PANTHER" id="PTHR34071">
    <property type="entry name" value="5-NITROIMIDAZOLE ANTIBIOTICS RESISTANCE PROTEIN, NIMA-FAMILY-RELATED PROTEIN-RELATED"/>
    <property type="match status" value="1"/>
</dbReference>
<keyword evidence="3" id="KW-1185">Reference proteome</keyword>
<feature type="region of interest" description="Disordered" evidence="1">
    <location>
        <begin position="1"/>
        <end position="25"/>
    </location>
</feature>
<evidence type="ECO:0000313" key="2">
    <source>
        <dbReference type="EMBL" id="MFC3688332.1"/>
    </source>
</evidence>
<accession>A0ABV7WHD9</accession>
<gene>
    <name evidence="2" type="ORF">ACFOLH_08260</name>
</gene>
<protein>
    <submittedName>
        <fullName evidence="2">Pyridoxamine 5'-phosphate oxidase family protein</fullName>
        <ecNumber evidence="2">1.-.-.-</ecNumber>
    </submittedName>
</protein>
<reference evidence="3" key="1">
    <citation type="journal article" date="2019" name="Int. J. Syst. Evol. Microbiol.">
        <title>The Global Catalogue of Microorganisms (GCM) 10K type strain sequencing project: providing services to taxonomists for standard genome sequencing and annotation.</title>
        <authorList>
            <consortium name="The Broad Institute Genomics Platform"/>
            <consortium name="The Broad Institute Genome Sequencing Center for Infectious Disease"/>
            <person name="Wu L."/>
            <person name="Ma J."/>
        </authorList>
    </citation>
    <scope>NUCLEOTIDE SEQUENCE [LARGE SCALE GENOMIC DNA]</scope>
    <source>
        <strain evidence="3">NCAIM B.02333</strain>
    </source>
</reference>
<name>A0ABV7WHD9_9MICO</name>
<evidence type="ECO:0000256" key="1">
    <source>
        <dbReference type="SAM" id="MobiDB-lite"/>
    </source>
</evidence>
<dbReference type="InterPro" id="IPR024747">
    <property type="entry name" value="Pyridox_Oxase-rel"/>
</dbReference>
<dbReference type="Gene3D" id="2.30.110.10">
    <property type="entry name" value="Electron Transport, Fmn-binding Protein, Chain A"/>
    <property type="match status" value="1"/>
</dbReference>
<dbReference type="Proteomes" id="UP001595685">
    <property type="component" value="Unassembled WGS sequence"/>
</dbReference>
<dbReference type="EC" id="1.-.-.-" evidence="2"/>
<keyword evidence="2" id="KW-0560">Oxidoreductase</keyword>
<organism evidence="2 3">
    <name type="scientific">Aquipuribacter hungaricus</name>
    <dbReference type="NCBI Taxonomy" id="545624"/>
    <lineage>
        <taxon>Bacteria</taxon>
        <taxon>Bacillati</taxon>
        <taxon>Actinomycetota</taxon>
        <taxon>Actinomycetes</taxon>
        <taxon>Micrococcales</taxon>
        <taxon>Intrasporangiaceae</taxon>
        <taxon>Aquipuribacter</taxon>
    </lineage>
</organism>
<dbReference type="PANTHER" id="PTHR34071:SF2">
    <property type="entry name" value="FLAVIN-NUCLEOTIDE-BINDING PROTEIN"/>
    <property type="match status" value="1"/>
</dbReference>
<dbReference type="EMBL" id="JBHRWW010000004">
    <property type="protein sequence ID" value="MFC3688332.1"/>
    <property type="molecule type" value="Genomic_DNA"/>
</dbReference>
<proteinExistence type="predicted"/>
<evidence type="ECO:0000313" key="3">
    <source>
        <dbReference type="Proteomes" id="UP001595685"/>
    </source>
</evidence>